<organism evidence="1 2">
    <name type="scientific">Candidatus Lambdaproteobacteria bacterium RIFOXYD2_FULL_56_26</name>
    <dbReference type="NCBI Taxonomy" id="1817773"/>
    <lineage>
        <taxon>Bacteria</taxon>
        <taxon>Pseudomonadati</taxon>
        <taxon>Pseudomonadota</taxon>
        <taxon>Candidatus Lambdaproteobacteria</taxon>
    </lineage>
</organism>
<dbReference type="Proteomes" id="UP000177583">
    <property type="component" value="Unassembled WGS sequence"/>
</dbReference>
<evidence type="ECO:0000313" key="2">
    <source>
        <dbReference type="Proteomes" id="UP000177583"/>
    </source>
</evidence>
<gene>
    <name evidence="1" type="ORF">A2557_12720</name>
</gene>
<dbReference type="AlphaFoldDB" id="A0A1F6GMZ6"/>
<name>A0A1F6GMZ6_9PROT</name>
<reference evidence="1 2" key="1">
    <citation type="journal article" date="2016" name="Nat. Commun.">
        <title>Thousands of microbial genomes shed light on interconnected biogeochemical processes in an aquifer system.</title>
        <authorList>
            <person name="Anantharaman K."/>
            <person name="Brown C.T."/>
            <person name="Hug L.A."/>
            <person name="Sharon I."/>
            <person name="Castelle C.J."/>
            <person name="Probst A.J."/>
            <person name="Thomas B.C."/>
            <person name="Singh A."/>
            <person name="Wilkins M.J."/>
            <person name="Karaoz U."/>
            <person name="Brodie E.L."/>
            <person name="Williams K.H."/>
            <person name="Hubbard S.S."/>
            <person name="Banfield J.F."/>
        </authorList>
    </citation>
    <scope>NUCLEOTIDE SEQUENCE [LARGE SCALE GENOMIC DNA]</scope>
</reference>
<sequence length="385" mass="44878">MLSLKDFLKDYRPKGHLDKLSFGHYFYQERLHRLDLISNEMLGVSVRVGQKNYMLGDVSEKGFSYAQEVPKIHNMTQAKIRRKINEVAEKNQGRIFPFSLFFLGDSITPALDTKGRVVNHQLFVGLSHQEIEREIGSVLYKKGVKRGQDPNQHYDKMEAMLRRAFKIGHRRKWDRVSLVAMNVAFLNLIGEIGAPPEQFERLIDDYPGRILFVKYGVSLEDETDALQLFSFAKYRDANFLIREREKRAERILAKQAFFTLLNQQYDARAFLEKVWNKALSYYELTQRIPFPHPTNREDSEHFTAQLKAASGQIERVADNDYRGDPEPNEFELFLSEALYWNLIDKDKKYLDRSLIVAELQGIMASCFMEAMAEVGWKENETAPEK</sequence>
<protein>
    <submittedName>
        <fullName evidence="1">Uncharacterized protein</fullName>
    </submittedName>
</protein>
<comment type="caution">
    <text evidence="1">The sequence shown here is derived from an EMBL/GenBank/DDBJ whole genome shotgun (WGS) entry which is preliminary data.</text>
</comment>
<proteinExistence type="predicted"/>
<accession>A0A1F6GMZ6</accession>
<evidence type="ECO:0000313" key="1">
    <source>
        <dbReference type="EMBL" id="OGG99453.1"/>
    </source>
</evidence>
<dbReference type="EMBL" id="MFNF01000057">
    <property type="protein sequence ID" value="OGG99453.1"/>
    <property type="molecule type" value="Genomic_DNA"/>
</dbReference>